<evidence type="ECO:0000256" key="1">
    <source>
        <dbReference type="SAM" id="MobiDB-lite"/>
    </source>
</evidence>
<dbReference type="EMBL" id="GBRH01209144">
    <property type="protein sequence ID" value="JAD88751.1"/>
    <property type="molecule type" value="Transcribed_RNA"/>
</dbReference>
<feature type="region of interest" description="Disordered" evidence="1">
    <location>
        <begin position="46"/>
        <end position="65"/>
    </location>
</feature>
<proteinExistence type="predicted"/>
<feature type="compositionally biased region" description="Polar residues" evidence="1">
    <location>
        <begin position="55"/>
        <end position="65"/>
    </location>
</feature>
<feature type="transmembrane region" description="Helical" evidence="2">
    <location>
        <begin position="20"/>
        <end position="38"/>
    </location>
</feature>
<keyword evidence="2" id="KW-0812">Transmembrane</keyword>
<keyword evidence="2" id="KW-0472">Membrane</keyword>
<reference evidence="3" key="2">
    <citation type="journal article" date="2015" name="Data Brief">
        <title>Shoot transcriptome of the giant reed, Arundo donax.</title>
        <authorList>
            <person name="Barrero R.A."/>
            <person name="Guerrero F.D."/>
            <person name="Moolhuijzen P."/>
            <person name="Goolsby J.A."/>
            <person name="Tidwell J."/>
            <person name="Bellgard S.E."/>
            <person name="Bellgard M.I."/>
        </authorList>
    </citation>
    <scope>NUCLEOTIDE SEQUENCE</scope>
    <source>
        <tissue evidence="3">Shoot tissue taken approximately 20 cm above the soil surface</tissue>
    </source>
</reference>
<protein>
    <submittedName>
        <fullName evidence="3">Uncharacterized protein</fullName>
    </submittedName>
</protein>
<sequence>MRYSTTTLHAINNGHQTARYITTFGGRFLLLFQAIIYITRVKEQRNVTTRDEQGGDSSESMCHRTQTLEAVERSRGCLN</sequence>
<evidence type="ECO:0000313" key="3">
    <source>
        <dbReference type="EMBL" id="JAD88751.1"/>
    </source>
</evidence>
<keyword evidence="2" id="KW-1133">Transmembrane helix</keyword>
<name>A0A0A9DLR1_ARUDO</name>
<organism evidence="3">
    <name type="scientific">Arundo donax</name>
    <name type="common">Giant reed</name>
    <name type="synonym">Donax arundinaceus</name>
    <dbReference type="NCBI Taxonomy" id="35708"/>
    <lineage>
        <taxon>Eukaryota</taxon>
        <taxon>Viridiplantae</taxon>
        <taxon>Streptophyta</taxon>
        <taxon>Embryophyta</taxon>
        <taxon>Tracheophyta</taxon>
        <taxon>Spermatophyta</taxon>
        <taxon>Magnoliopsida</taxon>
        <taxon>Liliopsida</taxon>
        <taxon>Poales</taxon>
        <taxon>Poaceae</taxon>
        <taxon>PACMAD clade</taxon>
        <taxon>Arundinoideae</taxon>
        <taxon>Arundineae</taxon>
        <taxon>Arundo</taxon>
    </lineage>
</organism>
<dbReference type="AlphaFoldDB" id="A0A0A9DLR1"/>
<reference evidence="3" key="1">
    <citation type="submission" date="2014-09" db="EMBL/GenBank/DDBJ databases">
        <authorList>
            <person name="Magalhaes I.L.F."/>
            <person name="Oliveira U."/>
            <person name="Santos F.R."/>
            <person name="Vidigal T.H.D.A."/>
            <person name="Brescovit A.D."/>
            <person name="Santos A.J."/>
        </authorList>
    </citation>
    <scope>NUCLEOTIDE SEQUENCE</scope>
    <source>
        <tissue evidence="3">Shoot tissue taken approximately 20 cm above the soil surface</tissue>
    </source>
</reference>
<evidence type="ECO:0000256" key="2">
    <source>
        <dbReference type="SAM" id="Phobius"/>
    </source>
</evidence>
<accession>A0A0A9DLR1</accession>